<proteinExistence type="predicted"/>
<dbReference type="Pfam" id="PF01381">
    <property type="entry name" value="HTH_3"/>
    <property type="match status" value="1"/>
</dbReference>
<reference evidence="5" key="1">
    <citation type="journal article" date="2014" name="Int. J. Syst. Evol. Microbiol.">
        <title>Complete genome sequence of Corynebacterium casei LMG S-19264T (=DSM 44701T), isolated from a smear-ripened cheese.</title>
        <authorList>
            <consortium name="US DOE Joint Genome Institute (JGI-PGF)"/>
            <person name="Walter F."/>
            <person name="Albersmeier A."/>
            <person name="Kalinowski J."/>
            <person name="Ruckert C."/>
        </authorList>
    </citation>
    <scope>NUCLEOTIDE SEQUENCE</scope>
    <source>
        <strain evidence="5">CCM 7897</strain>
    </source>
</reference>
<dbReference type="Proteomes" id="UP000606044">
    <property type="component" value="Unassembled WGS sequence"/>
</dbReference>
<organism evidence="5 6">
    <name type="scientific">Azorhizobium oxalatiphilum</name>
    <dbReference type="NCBI Taxonomy" id="980631"/>
    <lineage>
        <taxon>Bacteria</taxon>
        <taxon>Pseudomonadati</taxon>
        <taxon>Pseudomonadota</taxon>
        <taxon>Alphaproteobacteria</taxon>
        <taxon>Hyphomicrobiales</taxon>
        <taxon>Xanthobacteraceae</taxon>
        <taxon>Azorhizobium</taxon>
    </lineage>
</organism>
<dbReference type="GO" id="GO:0003677">
    <property type="term" value="F:DNA binding"/>
    <property type="evidence" value="ECO:0007669"/>
    <property type="project" value="UniProtKB-KW"/>
</dbReference>
<dbReference type="SUPFAM" id="SSF51306">
    <property type="entry name" value="LexA/Signal peptidase"/>
    <property type="match status" value="1"/>
</dbReference>
<dbReference type="InterPro" id="IPR039418">
    <property type="entry name" value="LexA-like"/>
</dbReference>
<evidence type="ECO:0000313" key="6">
    <source>
        <dbReference type="Proteomes" id="UP000606044"/>
    </source>
</evidence>
<dbReference type="PANTHER" id="PTHR40661:SF3">
    <property type="entry name" value="FELS-1 PROPHAGE TRANSCRIPTIONAL REGULATOR"/>
    <property type="match status" value="1"/>
</dbReference>
<evidence type="ECO:0000256" key="2">
    <source>
        <dbReference type="ARBA" id="ARBA00023125"/>
    </source>
</evidence>
<evidence type="ECO:0000256" key="3">
    <source>
        <dbReference type="ARBA" id="ARBA00023163"/>
    </source>
</evidence>
<dbReference type="PROSITE" id="PS50943">
    <property type="entry name" value="HTH_CROC1"/>
    <property type="match status" value="1"/>
</dbReference>
<keyword evidence="6" id="KW-1185">Reference proteome</keyword>
<evidence type="ECO:0000313" key="5">
    <source>
        <dbReference type="EMBL" id="GGF62552.1"/>
    </source>
</evidence>
<dbReference type="InterPro" id="IPR015927">
    <property type="entry name" value="Peptidase_S24_S26A/B/C"/>
</dbReference>
<dbReference type="InterPro" id="IPR036286">
    <property type="entry name" value="LexA/Signal_pep-like_sf"/>
</dbReference>
<dbReference type="Gene3D" id="1.10.260.40">
    <property type="entry name" value="lambda repressor-like DNA-binding domains"/>
    <property type="match status" value="1"/>
</dbReference>
<keyword evidence="1" id="KW-0805">Transcription regulation</keyword>
<gene>
    <name evidence="5" type="ORF">GCM10007301_22850</name>
</gene>
<protein>
    <recommendedName>
        <fullName evidence="4">HTH cro/C1-type domain-containing protein</fullName>
    </recommendedName>
</protein>
<dbReference type="AlphaFoldDB" id="A0A917FBM5"/>
<sequence>MIAYSEEEQARAERFGIALGTRSLTSVGKAAGVATSTVAGYAKGKLPTADVALRIADFLGVDLRWYISGEQSADYAPDATSLRLLNGSGHVVGVRHFANDVLNGVCSAPSQAFCLEVTGAAMAPTVCSASEVVVDPGEVEDGHLCVLSVSGRYLVRRIQRLHGGKVRTIHDNSTFIDDVTEVGDVAIVGRVVLIVSRPQA</sequence>
<dbReference type="CDD" id="cd00093">
    <property type="entry name" value="HTH_XRE"/>
    <property type="match status" value="1"/>
</dbReference>
<dbReference type="SUPFAM" id="SSF47413">
    <property type="entry name" value="lambda repressor-like DNA-binding domains"/>
    <property type="match status" value="1"/>
</dbReference>
<dbReference type="InterPro" id="IPR010982">
    <property type="entry name" value="Lambda_DNA-bd_dom_sf"/>
</dbReference>
<comment type="caution">
    <text evidence="5">The sequence shown here is derived from an EMBL/GenBank/DDBJ whole genome shotgun (WGS) entry which is preliminary data.</text>
</comment>
<dbReference type="CDD" id="cd06529">
    <property type="entry name" value="S24_LexA-like"/>
    <property type="match status" value="1"/>
</dbReference>
<accession>A0A917FBM5</accession>
<dbReference type="Gene3D" id="2.10.109.10">
    <property type="entry name" value="Umud Fragment, subunit A"/>
    <property type="match status" value="1"/>
</dbReference>
<dbReference type="EMBL" id="BMCT01000002">
    <property type="protein sequence ID" value="GGF62552.1"/>
    <property type="molecule type" value="Genomic_DNA"/>
</dbReference>
<name>A0A917FBM5_9HYPH</name>
<dbReference type="Pfam" id="PF00717">
    <property type="entry name" value="Peptidase_S24"/>
    <property type="match status" value="1"/>
</dbReference>
<feature type="domain" description="HTH cro/C1-type" evidence="4">
    <location>
        <begin position="23"/>
        <end position="66"/>
    </location>
</feature>
<dbReference type="InterPro" id="IPR001387">
    <property type="entry name" value="Cro/C1-type_HTH"/>
</dbReference>
<dbReference type="PANTHER" id="PTHR40661">
    <property type="match status" value="1"/>
</dbReference>
<evidence type="ECO:0000256" key="1">
    <source>
        <dbReference type="ARBA" id="ARBA00023015"/>
    </source>
</evidence>
<keyword evidence="3" id="KW-0804">Transcription</keyword>
<keyword evidence="2" id="KW-0238">DNA-binding</keyword>
<reference evidence="5" key="2">
    <citation type="submission" date="2020-09" db="EMBL/GenBank/DDBJ databases">
        <authorList>
            <person name="Sun Q."/>
            <person name="Sedlacek I."/>
        </authorList>
    </citation>
    <scope>NUCLEOTIDE SEQUENCE</scope>
    <source>
        <strain evidence="5">CCM 7897</strain>
    </source>
</reference>
<dbReference type="RefSeq" id="WP_188578494.1">
    <property type="nucleotide sequence ID" value="NZ_BMCT01000002.1"/>
</dbReference>
<evidence type="ECO:0000259" key="4">
    <source>
        <dbReference type="PROSITE" id="PS50943"/>
    </source>
</evidence>